<sequence length="133" mass="15178">MQKLILLVALILMPMIGFAGDDKKEAEEGPVIEYIEMTPKFTVNLAEPKKYLLVKVQLLVEGAENVEKIKKNMPMLRHEIILMLSGIPRADLETMEQREALRVKTKDLITEALAKTKNSDGFRDIFFSEFLVN</sequence>
<keyword evidence="6" id="KW-0812">Transmembrane</keyword>
<evidence type="ECO:0000256" key="5">
    <source>
        <dbReference type="ARBA" id="ARBA00022500"/>
    </source>
</evidence>
<keyword evidence="9 10" id="KW-0472">Membrane</keyword>
<accession>A0A177MY06</accession>
<evidence type="ECO:0000256" key="1">
    <source>
        <dbReference type="ARBA" id="ARBA00002254"/>
    </source>
</evidence>
<keyword evidence="10" id="KW-0997">Cell inner membrane</keyword>
<evidence type="ECO:0000256" key="3">
    <source>
        <dbReference type="ARBA" id="ARBA00008281"/>
    </source>
</evidence>
<keyword evidence="4" id="KW-1003">Cell membrane</keyword>
<keyword evidence="12" id="KW-0966">Cell projection</keyword>
<dbReference type="AlphaFoldDB" id="A0A177MY06"/>
<organism evidence="12 13">
    <name type="scientific">Methylomonas lenta</name>
    <dbReference type="NCBI Taxonomy" id="980561"/>
    <lineage>
        <taxon>Bacteria</taxon>
        <taxon>Pseudomonadati</taxon>
        <taxon>Pseudomonadota</taxon>
        <taxon>Gammaproteobacteria</taxon>
        <taxon>Methylococcales</taxon>
        <taxon>Methylococcaceae</taxon>
        <taxon>Methylomonas</taxon>
    </lineage>
</organism>
<reference evidence="12 13" key="1">
    <citation type="submission" date="2016-03" db="EMBL/GenBank/DDBJ databases">
        <authorList>
            <person name="Ploux O."/>
        </authorList>
    </citation>
    <scope>NUCLEOTIDE SEQUENCE [LARGE SCALE GENOMIC DNA]</scope>
    <source>
        <strain evidence="12 13">R-45370</strain>
    </source>
</reference>
<evidence type="ECO:0000256" key="7">
    <source>
        <dbReference type="ARBA" id="ARBA00022779"/>
    </source>
</evidence>
<protein>
    <recommendedName>
        <fullName evidence="10">Flagellar protein FliL</fullName>
    </recommendedName>
</protein>
<keyword evidence="12" id="KW-0969">Cilium</keyword>
<dbReference type="PANTHER" id="PTHR35091:SF2">
    <property type="entry name" value="FLAGELLAR PROTEIN FLIL"/>
    <property type="match status" value="1"/>
</dbReference>
<keyword evidence="7 10" id="KW-0283">Flagellar rotation</keyword>
<evidence type="ECO:0000256" key="4">
    <source>
        <dbReference type="ARBA" id="ARBA00022475"/>
    </source>
</evidence>
<feature type="chain" id="PRO_5008068563" description="Flagellar protein FliL" evidence="11">
    <location>
        <begin position="20"/>
        <end position="133"/>
    </location>
</feature>
<dbReference type="Proteomes" id="UP000078476">
    <property type="component" value="Unassembled WGS sequence"/>
</dbReference>
<evidence type="ECO:0000256" key="10">
    <source>
        <dbReference type="RuleBase" id="RU364125"/>
    </source>
</evidence>
<gene>
    <name evidence="12" type="ORF">A1359_16405</name>
</gene>
<dbReference type="GO" id="GO:0006935">
    <property type="term" value="P:chemotaxis"/>
    <property type="evidence" value="ECO:0007669"/>
    <property type="project" value="UniProtKB-KW"/>
</dbReference>
<dbReference type="PANTHER" id="PTHR35091">
    <property type="entry name" value="FLAGELLAR PROTEIN FLIL"/>
    <property type="match status" value="1"/>
</dbReference>
<name>A0A177MY06_9GAMM</name>
<evidence type="ECO:0000256" key="2">
    <source>
        <dbReference type="ARBA" id="ARBA00004162"/>
    </source>
</evidence>
<comment type="similarity">
    <text evidence="3 10">Belongs to the FliL family.</text>
</comment>
<dbReference type="GO" id="GO:0071978">
    <property type="term" value="P:bacterial-type flagellum-dependent swarming motility"/>
    <property type="evidence" value="ECO:0007669"/>
    <property type="project" value="TreeGrafter"/>
</dbReference>
<keyword evidence="12" id="KW-0282">Flagellum</keyword>
<keyword evidence="11" id="KW-0732">Signal</keyword>
<evidence type="ECO:0000313" key="12">
    <source>
        <dbReference type="EMBL" id="OAI10586.1"/>
    </source>
</evidence>
<evidence type="ECO:0000313" key="13">
    <source>
        <dbReference type="Proteomes" id="UP000078476"/>
    </source>
</evidence>
<dbReference type="GO" id="GO:0009425">
    <property type="term" value="C:bacterial-type flagellum basal body"/>
    <property type="evidence" value="ECO:0007669"/>
    <property type="project" value="InterPro"/>
</dbReference>
<evidence type="ECO:0000256" key="11">
    <source>
        <dbReference type="SAM" id="SignalP"/>
    </source>
</evidence>
<keyword evidence="5 10" id="KW-0145">Chemotaxis</keyword>
<evidence type="ECO:0000256" key="8">
    <source>
        <dbReference type="ARBA" id="ARBA00022989"/>
    </source>
</evidence>
<proteinExistence type="inferred from homology"/>
<feature type="signal peptide" evidence="11">
    <location>
        <begin position="1"/>
        <end position="19"/>
    </location>
</feature>
<evidence type="ECO:0000256" key="6">
    <source>
        <dbReference type="ARBA" id="ARBA00022692"/>
    </source>
</evidence>
<dbReference type="GO" id="GO:0005886">
    <property type="term" value="C:plasma membrane"/>
    <property type="evidence" value="ECO:0007669"/>
    <property type="project" value="UniProtKB-SubCell"/>
</dbReference>
<dbReference type="EMBL" id="LUUI01000152">
    <property type="protein sequence ID" value="OAI10586.1"/>
    <property type="molecule type" value="Genomic_DNA"/>
</dbReference>
<keyword evidence="13" id="KW-1185">Reference proteome</keyword>
<dbReference type="STRING" id="980561.A1359_16405"/>
<keyword evidence="8" id="KW-1133">Transmembrane helix</keyword>
<dbReference type="Pfam" id="PF03748">
    <property type="entry name" value="FliL"/>
    <property type="match status" value="1"/>
</dbReference>
<evidence type="ECO:0000256" key="9">
    <source>
        <dbReference type="ARBA" id="ARBA00023136"/>
    </source>
</evidence>
<comment type="function">
    <text evidence="1 10">Controls the rotational direction of flagella during chemotaxis.</text>
</comment>
<comment type="caution">
    <text evidence="12">The sequence shown here is derived from an EMBL/GenBank/DDBJ whole genome shotgun (WGS) entry which is preliminary data.</text>
</comment>
<dbReference type="InterPro" id="IPR005503">
    <property type="entry name" value="FliL"/>
</dbReference>
<dbReference type="OrthoDB" id="7063251at2"/>
<comment type="subcellular location">
    <subcellularLocation>
        <location evidence="10">Cell inner membrane</location>
    </subcellularLocation>
    <subcellularLocation>
        <location evidence="2">Cell membrane</location>
        <topology evidence="2">Single-pass membrane protein</topology>
    </subcellularLocation>
</comment>
<dbReference type="RefSeq" id="WP_066987097.1">
    <property type="nucleotide sequence ID" value="NZ_LUUI01000152.1"/>
</dbReference>